<dbReference type="FunFam" id="2.60.40.1930:FF:000001">
    <property type="entry name" value="CD109 isoform 3"/>
    <property type="match status" value="1"/>
</dbReference>
<keyword evidence="5" id="KW-0325">Glycoprotein</keyword>
<dbReference type="Gene3D" id="2.60.40.1930">
    <property type="match status" value="2"/>
</dbReference>
<reference evidence="13" key="1">
    <citation type="submission" date="2013-03" db="EMBL/GenBank/DDBJ databases">
        <title>The Genome Sequence of Anopheles dirus WRAIR2.</title>
        <authorList>
            <consortium name="The Broad Institute Genomics Platform"/>
            <person name="Neafsey D.E."/>
            <person name="Walton C."/>
            <person name="Walker B."/>
            <person name="Young S.K."/>
            <person name="Zeng Q."/>
            <person name="Gargeya S."/>
            <person name="Fitzgerald M."/>
            <person name="Haas B."/>
            <person name="Abouelleil A."/>
            <person name="Allen A.W."/>
            <person name="Alvarado L."/>
            <person name="Arachchi H.M."/>
            <person name="Berlin A.M."/>
            <person name="Chapman S.B."/>
            <person name="Gainer-Dewar J."/>
            <person name="Goldberg J."/>
            <person name="Griggs A."/>
            <person name="Gujja S."/>
            <person name="Hansen M."/>
            <person name="Howarth C."/>
            <person name="Imamovic A."/>
            <person name="Ireland A."/>
            <person name="Larimer J."/>
            <person name="McCowan C."/>
            <person name="Murphy C."/>
            <person name="Pearson M."/>
            <person name="Poon T.W."/>
            <person name="Priest M."/>
            <person name="Roberts A."/>
            <person name="Saif S."/>
            <person name="Shea T."/>
            <person name="Sisk P."/>
            <person name="Sykes S."/>
            <person name="Wortman J."/>
            <person name="Nusbaum C."/>
            <person name="Birren B."/>
        </authorList>
    </citation>
    <scope>NUCLEOTIDE SEQUENCE [LARGE SCALE GENOMIC DNA]</scope>
    <source>
        <strain evidence="13">WRAIR2</strain>
    </source>
</reference>
<evidence type="ECO:0000256" key="7">
    <source>
        <dbReference type="ARBA" id="ARBA00063781"/>
    </source>
</evidence>
<organism evidence="12 13">
    <name type="scientific">Anopheles dirus</name>
    <dbReference type="NCBI Taxonomy" id="7168"/>
    <lineage>
        <taxon>Eukaryota</taxon>
        <taxon>Metazoa</taxon>
        <taxon>Ecdysozoa</taxon>
        <taxon>Arthropoda</taxon>
        <taxon>Hexapoda</taxon>
        <taxon>Insecta</taxon>
        <taxon>Pterygota</taxon>
        <taxon>Neoptera</taxon>
        <taxon>Endopterygota</taxon>
        <taxon>Diptera</taxon>
        <taxon>Nematocera</taxon>
        <taxon>Culicoidea</taxon>
        <taxon>Culicidae</taxon>
        <taxon>Anophelinae</taxon>
        <taxon>Anopheles</taxon>
    </lineage>
</organism>
<dbReference type="SMART" id="SM01360">
    <property type="entry name" value="A2M"/>
    <property type="match status" value="1"/>
</dbReference>
<dbReference type="Pfam" id="PF00207">
    <property type="entry name" value="A2M"/>
    <property type="match status" value="1"/>
</dbReference>
<dbReference type="Gene3D" id="2.60.40.690">
    <property type="entry name" value="Alpha-macroglobulin, receptor-binding domain"/>
    <property type="match status" value="1"/>
</dbReference>
<evidence type="ECO:0000256" key="2">
    <source>
        <dbReference type="ARBA" id="ARBA00022859"/>
    </source>
</evidence>
<dbReference type="Pfam" id="PF01835">
    <property type="entry name" value="MG2"/>
    <property type="match status" value="1"/>
</dbReference>
<dbReference type="Gene3D" id="2.60.40.1940">
    <property type="match status" value="1"/>
</dbReference>
<evidence type="ECO:0000256" key="8">
    <source>
        <dbReference type="ARBA" id="ARBA00078071"/>
    </source>
</evidence>
<dbReference type="Gene3D" id="2.60.120.1540">
    <property type="match status" value="1"/>
</dbReference>
<sequence>IPDIEPSTTTKLTIDGIDGFSFHQEVELEHRSRSISGLIQTDKPMYKPSDMVRFRVIVLDAELKPPANLTFIEVNIFNPEGKVVKKWNAAKLFIGVFEGDLQVPSTPMLGMWSISMTVGEEQIISKTFEVKGCLTSTITVRSPIDLQVVPLMTPLVKHQGLHLTIAAKYDCGNYLDGLAKVELYLNDDELDQMQEFEVHGLSQKWFSFNEKLDVPDNQRNMRVTVTFIEQDTSKDTGYKWFNIYSLEEIGTMITASFVLLTDRTVIKDTEITVYKYPYQVELVKDRLQFRPGLPFKCALQFRYHDGAPAKGISGNVEVGWLGYEKAVMSDDTGLVKLELPINGSIEQFHLDMIMYTNLPSSYNMKPTEPIDLEVTCNKRMSFFVYYVISKGKLIESSFVKIRIPSTKHRLTQIKASEKMFPKAKVVVVTVTKGDEFVWDSLDVDFSHLGNHFDIIVDENVFKLGHETVIKLKGRPGSYVGLAAYDKSLLDISKHHDIFWKSIEEIFNRFHPIHANDADLFHSTGLFVRTNSYTVLSLRGSSERSGYYINRPDIMKFPVQSNFLDTWLWKNVTIGLTGTHQLNETLPNTSASWCLTGFTIDPKYGMRIVQKPVQIKTILPFYIVENLPYSIKRGEVTVLNFTLFSNFKEGCIGSVTLYNVANEMELVGLPTTGDYSLQDECITCELVILTCLLSEESYTKSVVVPPNSGVSISFLVKVRKLGEITVRVKTSTEIGLKMEELEKVVRVVPENILFNKTISRIFTVEHAKPYFLNNTLDITRNLINNSLKVQFLLYLIDNVENLLHTPKAFAAPTMIDFFSNIAVIEYLKSIDSTDKYFNVIDEAEKRLMQKAVAMITTNYHEIMKYHNSDGSFGHWYNSKGSIFLTALIAKSLRLASKHISVVDANKIDKAFNWLASKQHSSGRFDEMGEITYQDLQDGSRNGVALTSYVMIAFLENSHSFKSDKVKSMIDKSVNYVAGLLPNITDVYDLSMATYAMLLHNHSNKAIALNKLIHVSTVNEGSGERYWPRESGTVETTAYGLLCYLQAKYYEDSITMVIWLKNNLKISSRFSNSHEIFVGLQAVARISSIFAPDRIDYVINLHYMKNRTLHFRITGQDENTLRYNEEMGLTIHGASEMISVYIVGNGIGMYQFVYECSVDIRNIAEGFILNVEKEFTNSNNTLNLKVCTSYDPDMAPNRSNKAIVEVNFPSGFAVNKIENVTITNPVQSFELLYNNTTMMVYYTSIGQEWSCFRVTANRSLKAAFNRVAYVLVHDVYKP</sequence>
<evidence type="ECO:0000259" key="11">
    <source>
        <dbReference type="SMART" id="SM01361"/>
    </source>
</evidence>
<feature type="domain" description="Alpha-2-macroglobulin bait region" evidence="9">
    <location>
        <begin position="353"/>
        <end position="491"/>
    </location>
</feature>
<keyword evidence="13" id="KW-1185">Reference proteome</keyword>
<keyword evidence="1" id="KW-0732">Signal</keyword>
<evidence type="ECO:0000259" key="10">
    <source>
        <dbReference type="SMART" id="SM01360"/>
    </source>
</evidence>
<dbReference type="GO" id="GO:0002376">
    <property type="term" value="P:immune system process"/>
    <property type="evidence" value="ECO:0007669"/>
    <property type="project" value="UniProtKB-KW"/>
</dbReference>
<dbReference type="PANTHER" id="PTHR11412">
    <property type="entry name" value="MACROGLOBULIN / COMPLEMENT"/>
    <property type="match status" value="1"/>
</dbReference>
<evidence type="ECO:0000313" key="12">
    <source>
        <dbReference type="EnsemblMetazoa" id="ADIR006754-PA"/>
    </source>
</evidence>
<feature type="domain" description="Alpha-2-macroglobulin" evidence="10">
    <location>
        <begin position="565"/>
        <end position="656"/>
    </location>
</feature>
<dbReference type="InterPro" id="IPR011626">
    <property type="entry name" value="Alpha-macroglobulin_TED"/>
</dbReference>
<dbReference type="Pfam" id="PF07703">
    <property type="entry name" value="A2M_BRD"/>
    <property type="match status" value="1"/>
</dbReference>
<comment type="function">
    <text evidence="6">Binds covalently through a thioester bond to the pathogen surface resulting in pathogen clearance.</text>
</comment>
<name>A0A182NGI1_9DIPT</name>
<dbReference type="Gene3D" id="2.60.40.10">
    <property type="entry name" value="Immunoglobulins"/>
    <property type="match status" value="2"/>
</dbReference>
<dbReference type="AlphaFoldDB" id="A0A182NGI1"/>
<dbReference type="Gene3D" id="2.20.130.20">
    <property type="match status" value="1"/>
</dbReference>
<dbReference type="GO" id="GO:0005615">
    <property type="term" value="C:extracellular space"/>
    <property type="evidence" value="ECO:0007669"/>
    <property type="project" value="InterPro"/>
</dbReference>
<dbReference type="InterPro" id="IPR011625">
    <property type="entry name" value="A2M_N_BRD"/>
</dbReference>
<dbReference type="InterPro" id="IPR008930">
    <property type="entry name" value="Terpenoid_cyclase/PrenylTrfase"/>
</dbReference>
<keyword evidence="3" id="KW-0882">Thioester bond</keyword>
<dbReference type="InterPro" id="IPR002890">
    <property type="entry name" value="MG2"/>
</dbReference>
<evidence type="ECO:0000256" key="4">
    <source>
        <dbReference type="ARBA" id="ARBA00023157"/>
    </source>
</evidence>
<dbReference type="PANTHER" id="PTHR11412:SF136">
    <property type="entry name" value="CD109 ANTIGEN"/>
    <property type="match status" value="1"/>
</dbReference>
<dbReference type="STRING" id="7168.A0A182NGI1"/>
<dbReference type="EnsemblMetazoa" id="ADIR006754-RA">
    <property type="protein sequence ID" value="ADIR006754-PA"/>
    <property type="gene ID" value="ADIR006754"/>
</dbReference>
<evidence type="ECO:0000256" key="3">
    <source>
        <dbReference type="ARBA" id="ARBA00022966"/>
    </source>
</evidence>
<proteinExistence type="predicted"/>
<dbReference type="Proteomes" id="UP000075884">
    <property type="component" value="Unassembled WGS sequence"/>
</dbReference>
<dbReference type="SUPFAM" id="SSF48239">
    <property type="entry name" value="Terpenoid cyclases/Protein prenyltransferases"/>
    <property type="match status" value="1"/>
</dbReference>
<dbReference type="SUPFAM" id="SSF49410">
    <property type="entry name" value="Alpha-macroglobulin receptor domain"/>
    <property type="match status" value="1"/>
</dbReference>
<evidence type="ECO:0000259" key="9">
    <source>
        <dbReference type="SMART" id="SM01359"/>
    </source>
</evidence>
<reference evidence="12" key="2">
    <citation type="submission" date="2020-05" db="UniProtKB">
        <authorList>
            <consortium name="EnsemblMetazoa"/>
        </authorList>
    </citation>
    <scope>IDENTIFICATION</scope>
    <source>
        <strain evidence="12">WRAIR2</strain>
    </source>
</reference>
<dbReference type="InterPro" id="IPR009048">
    <property type="entry name" value="A-macroglobulin_rcpt-bd"/>
</dbReference>
<dbReference type="InterPro" id="IPR036595">
    <property type="entry name" value="A-macroglobulin_rcpt-bd_sf"/>
</dbReference>
<evidence type="ECO:0000256" key="1">
    <source>
        <dbReference type="ARBA" id="ARBA00022729"/>
    </source>
</evidence>
<dbReference type="GO" id="GO:0004866">
    <property type="term" value="F:endopeptidase inhibitor activity"/>
    <property type="evidence" value="ECO:0007669"/>
    <property type="project" value="InterPro"/>
</dbReference>
<dbReference type="InterPro" id="IPR013783">
    <property type="entry name" value="Ig-like_fold"/>
</dbReference>
<evidence type="ECO:0000313" key="13">
    <source>
        <dbReference type="Proteomes" id="UP000075884"/>
    </source>
</evidence>
<keyword evidence="2" id="KW-0391">Immunity</keyword>
<accession>A0A182NGI1</accession>
<dbReference type="Gene3D" id="1.50.10.20">
    <property type="match status" value="1"/>
</dbReference>
<dbReference type="Pfam" id="PF07678">
    <property type="entry name" value="TED_complement"/>
    <property type="match status" value="1"/>
</dbReference>
<protein>
    <recommendedName>
        <fullName evidence="8">TEP1-F</fullName>
    </recommendedName>
</protein>
<feature type="domain" description="Alpha-macroglobulin receptor-binding" evidence="11">
    <location>
        <begin position="1197"/>
        <end position="1275"/>
    </location>
</feature>
<evidence type="ECO:0000256" key="6">
    <source>
        <dbReference type="ARBA" id="ARBA00057615"/>
    </source>
</evidence>
<dbReference type="Pfam" id="PF07677">
    <property type="entry name" value="A2M_recep"/>
    <property type="match status" value="1"/>
</dbReference>
<dbReference type="SMART" id="SM01361">
    <property type="entry name" value="A2M_recep"/>
    <property type="match status" value="1"/>
</dbReference>
<dbReference type="SMART" id="SM01359">
    <property type="entry name" value="A2M_N_2"/>
    <property type="match status" value="1"/>
</dbReference>
<comment type="subunit">
    <text evidence="7">Heterodimer of a TEP1-N chain and an TEP1-C chain non-covalently linked. Forms a complex composed of TEP1-N and TEP1-C heterodimer, LRIM1 and APL1C; the interaction stabilizes TEP1-N and TEP1-C heterodimer, prevents its binding to tissues while circulating in the hemolymph and protects the thioester bond from hydrolysis. Mature TEP1 and to a lesser extent full-length TEP1 interact with SPCLIP1; the interaction is induced by microbial infection.</text>
</comment>
<dbReference type="VEuPathDB" id="VectorBase:ADIR006754"/>
<evidence type="ECO:0000256" key="5">
    <source>
        <dbReference type="ARBA" id="ARBA00023180"/>
    </source>
</evidence>
<dbReference type="InterPro" id="IPR001599">
    <property type="entry name" value="Macroglobln_a2"/>
</dbReference>
<dbReference type="InterPro" id="IPR050473">
    <property type="entry name" value="A2M/Complement_sys"/>
</dbReference>
<keyword evidence="4" id="KW-1015">Disulfide bond</keyword>